<dbReference type="EMBL" id="QRBI01000136">
    <property type="protein sequence ID" value="RMC01670.1"/>
    <property type="molecule type" value="Genomic_DNA"/>
</dbReference>
<evidence type="ECO:0000256" key="1">
    <source>
        <dbReference type="SAM" id="MobiDB-lite"/>
    </source>
</evidence>
<reference evidence="2 3" key="1">
    <citation type="submission" date="2018-07" db="EMBL/GenBank/DDBJ databases">
        <title>A high quality draft genome assembly of the barn swallow (H. rustica rustica).</title>
        <authorList>
            <person name="Formenti G."/>
            <person name="Chiara M."/>
            <person name="Poveda L."/>
            <person name="Francoijs K.-J."/>
            <person name="Bonisoli-Alquati A."/>
            <person name="Canova L."/>
            <person name="Gianfranceschi L."/>
            <person name="Horner D.S."/>
            <person name="Saino N."/>
        </authorList>
    </citation>
    <scope>NUCLEOTIDE SEQUENCE [LARGE SCALE GENOMIC DNA]</scope>
    <source>
        <strain evidence="2">Chelidonia</strain>
        <tissue evidence="2">Blood</tissue>
    </source>
</reference>
<name>A0A3M0JSD3_HIRRU</name>
<accession>A0A3M0JSD3</accession>
<keyword evidence="3" id="KW-1185">Reference proteome</keyword>
<evidence type="ECO:0000313" key="2">
    <source>
        <dbReference type="EMBL" id="RMC01670.1"/>
    </source>
</evidence>
<dbReference type="STRING" id="333673.A0A3M0JSD3"/>
<dbReference type="Proteomes" id="UP000269221">
    <property type="component" value="Unassembled WGS sequence"/>
</dbReference>
<evidence type="ECO:0000313" key="3">
    <source>
        <dbReference type="Proteomes" id="UP000269221"/>
    </source>
</evidence>
<gene>
    <name evidence="2" type="ORF">DUI87_21683</name>
</gene>
<dbReference type="AlphaFoldDB" id="A0A3M0JSD3"/>
<proteinExistence type="predicted"/>
<feature type="region of interest" description="Disordered" evidence="1">
    <location>
        <begin position="122"/>
        <end position="141"/>
    </location>
</feature>
<comment type="caution">
    <text evidence="2">The sequence shown here is derived from an EMBL/GenBank/DDBJ whole genome shotgun (WGS) entry which is preliminary data.</text>
</comment>
<protein>
    <submittedName>
        <fullName evidence="2">Uncharacterized protein</fullName>
    </submittedName>
</protein>
<sequence length="232" mass="25705">MDLGSRGPLQGSGQALFKVFINVLNAMLTGILSSPTILNWKEVSTPSRAETLRNQRWVITNCMKIHKGKCQIVHLGQDNPCCVYSLRGWRAGPWKGPWGSWWMVNWMRVSSALAARRDTPVLGNQAQHRQPGTGGDCPGAASPPVMGQFWVPPYKKRHEAIGECPKEATRMVKGLEGKPSDKWLRSLVLFSLEETGGDLSVVFNTLMRRSRGAGTALFTLRPVTGPKRVARR</sequence>
<organism evidence="2 3">
    <name type="scientific">Hirundo rustica rustica</name>
    <dbReference type="NCBI Taxonomy" id="333673"/>
    <lineage>
        <taxon>Eukaryota</taxon>
        <taxon>Metazoa</taxon>
        <taxon>Chordata</taxon>
        <taxon>Craniata</taxon>
        <taxon>Vertebrata</taxon>
        <taxon>Euteleostomi</taxon>
        <taxon>Archelosauria</taxon>
        <taxon>Archosauria</taxon>
        <taxon>Dinosauria</taxon>
        <taxon>Saurischia</taxon>
        <taxon>Theropoda</taxon>
        <taxon>Coelurosauria</taxon>
        <taxon>Aves</taxon>
        <taxon>Neognathae</taxon>
        <taxon>Neoaves</taxon>
        <taxon>Telluraves</taxon>
        <taxon>Australaves</taxon>
        <taxon>Passeriformes</taxon>
        <taxon>Sylvioidea</taxon>
        <taxon>Hirundinidae</taxon>
        <taxon>Hirundo</taxon>
    </lineage>
</organism>